<evidence type="ECO:0008006" key="3">
    <source>
        <dbReference type="Google" id="ProtNLM"/>
    </source>
</evidence>
<dbReference type="Proteomes" id="UP001151760">
    <property type="component" value="Unassembled WGS sequence"/>
</dbReference>
<keyword evidence="2" id="KW-1185">Reference proteome</keyword>
<sequence length="85" mass="10187">MLDLRVRLSLALSWADVVALLILRRYRTLQISFGGRFWTNPYYRDLVFLRFSSEKRIISLRELLLSVSLKEHLLMIRPKYSLVFL</sequence>
<organism evidence="1 2">
    <name type="scientific">Tanacetum coccineum</name>
    <dbReference type="NCBI Taxonomy" id="301880"/>
    <lineage>
        <taxon>Eukaryota</taxon>
        <taxon>Viridiplantae</taxon>
        <taxon>Streptophyta</taxon>
        <taxon>Embryophyta</taxon>
        <taxon>Tracheophyta</taxon>
        <taxon>Spermatophyta</taxon>
        <taxon>Magnoliopsida</taxon>
        <taxon>eudicotyledons</taxon>
        <taxon>Gunneridae</taxon>
        <taxon>Pentapetalae</taxon>
        <taxon>asterids</taxon>
        <taxon>campanulids</taxon>
        <taxon>Asterales</taxon>
        <taxon>Asteraceae</taxon>
        <taxon>Asteroideae</taxon>
        <taxon>Anthemideae</taxon>
        <taxon>Anthemidinae</taxon>
        <taxon>Tanacetum</taxon>
    </lineage>
</organism>
<comment type="caution">
    <text evidence="1">The sequence shown here is derived from an EMBL/GenBank/DDBJ whole genome shotgun (WGS) entry which is preliminary data.</text>
</comment>
<gene>
    <name evidence="1" type="ORF">Tco_0937004</name>
</gene>
<reference evidence="1" key="1">
    <citation type="journal article" date="2022" name="Int. J. Mol. Sci.">
        <title>Draft Genome of Tanacetum Coccineum: Genomic Comparison of Closely Related Tanacetum-Family Plants.</title>
        <authorList>
            <person name="Yamashiro T."/>
            <person name="Shiraishi A."/>
            <person name="Nakayama K."/>
            <person name="Satake H."/>
        </authorList>
    </citation>
    <scope>NUCLEOTIDE SEQUENCE</scope>
</reference>
<proteinExistence type="predicted"/>
<name>A0ABQ5DJ69_9ASTR</name>
<reference evidence="1" key="2">
    <citation type="submission" date="2022-01" db="EMBL/GenBank/DDBJ databases">
        <authorList>
            <person name="Yamashiro T."/>
            <person name="Shiraishi A."/>
            <person name="Satake H."/>
            <person name="Nakayama K."/>
        </authorList>
    </citation>
    <scope>NUCLEOTIDE SEQUENCE</scope>
</reference>
<protein>
    <recommendedName>
        <fullName evidence="3">Secreted protein</fullName>
    </recommendedName>
</protein>
<evidence type="ECO:0000313" key="1">
    <source>
        <dbReference type="EMBL" id="GJT37139.1"/>
    </source>
</evidence>
<evidence type="ECO:0000313" key="2">
    <source>
        <dbReference type="Proteomes" id="UP001151760"/>
    </source>
</evidence>
<dbReference type="EMBL" id="BQNB010015199">
    <property type="protein sequence ID" value="GJT37139.1"/>
    <property type="molecule type" value="Genomic_DNA"/>
</dbReference>
<accession>A0ABQ5DJ69</accession>